<sequence length="99" mass="11536">MESRSRIMDKVILQYQEDENVMIQLFARWCANHQLDALTLYAQAYPQQEKNLLLEKAVEEMDEDTLTIDTETLLNVLQLFGNEDLAFVVSVEADKHEKC</sequence>
<evidence type="ECO:0000313" key="1">
    <source>
        <dbReference type="EMBL" id="TQR09080.1"/>
    </source>
</evidence>
<name>A0A544SV45_9BACI</name>
<evidence type="ECO:0000313" key="2">
    <source>
        <dbReference type="Proteomes" id="UP000318937"/>
    </source>
</evidence>
<reference evidence="1 2" key="1">
    <citation type="submission" date="2019-05" db="EMBL/GenBank/DDBJ databases">
        <title>Psychrobacillus vulpis sp. nov., a new species isolated from feces of a red fox that inhabits in The Tablas de Daimiel Natural Park, Albacete, Spain.</title>
        <authorList>
            <person name="Rodriguez M."/>
            <person name="Reina J.C."/>
            <person name="Bejar V."/>
            <person name="Llamas I."/>
        </authorList>
    </citation>
    <scope>NUCLEOTIDE SEQUENCE [LARGE SCALE GENOMIC DNA]</scope>
    <source>
        <strain evidence="1 2">NHI-2</strain>
    </source>
</reference>
<comment type="caution">
    <text evidence="1">The sequence shown here is derived from an EMBL/GenBank/DDBJ whole genome shotgun (WGS) entry which is preliminary data.</text>
</comment>
<dbReference type="AlphaFoldDB" id="A0A544SV45"/>
<accession>A0A544SV45</accession>
<proteinExistence type="predicted"/>
<dbReference type="Proteomes" id="UP000318937">
    <property type="component" value="Unassembled WGS sequence"/>
</dbReference>
<dbReference type="OrthoDB" id="2678957at2"/>
<gene>
    <name evidence="1" type="ORF">FG383_16335</name>
</gene>
<organism evidence="1 2">
    <name type="scientific">Psychrobacillus soli</name>
    <dbReference type="NCBI Taxonomy" id="1543965"/>
    <lineage>
        <taxon>Bacteria</taxon>
        <taxon>Bacillati</taxon>
        <taxon>Bacillota</taxon>
        <taxon>Bacilli</taxon>
        <taxon>Bacillales</taxon>
        <taxon>Bacillaceae</taxon>
        <taxon>Psychrobacillus</taxon>
    </lineage>
</organism>
<protein>
    <submittedName>
        <fullName evidence="1">Uncharacterized protein</fullName>
    </submittedName>
</protein>
<keyword evidence="2" id="KW-1185">Reference proteome</keyword>
<dbReference type="EMBL" id="VDGG01000042">
    <property type="protein sequence ID" value="TQR09080.1"/>
    <property type="molecule type" value="Genomic_DNA"/>
</dbReference>